<evidence type="ECO:0000313" key="2">
    <source>
        <dbReference type="EMBL" id="RKH40284.1"/>
    </source>
</evidence>
<dbReference type="OrthoDB" id="5510620at2"/>
<gene>
    <name evidence="2" type="ORF">D7X12_21250</name>
</gene>
<dbReference type="InterPro" id="IPR029074">
    <property type="entry name" value="Imm49"/>
</dbReference>
<feature type="region of interest" description="Disordered" evidence="1">
    <location>
        <begin position="238"/>
        <end position="257"/>
    </location>
</feature>
<name>A0A3A8NLF8_9BACT</name>
<evidence type="ECO:0000313" key="3">
    <source>
        <dbReference type="Proteomes" id="UP000273405"/>
    </source>
</evidence>
<evidence type="ECO:0000256" key="1">
    <source>
        <dbReference type="SAM" id="MobiDB-lite"/>
    </source>
</evidence>
<comment type="caution">
    <text evidence="2">The sequence shown here is derived from an EMBL/GenBank/DDBJ whole genome shotgun (WGS) entry which is preliminary data.</text>
</comment>
<dbReference type="AlphaFoldDB" id="A0A3A8NLF8"/>
<sequence>MAPEHLPIHIRNALKENRDVLPRALAGQLSFRGMLAFCGNFRIAGIATLFLTGLPEGFHRHLHCSGRAFLYYLQQAPEDALRTSQALPFFDALGAGDFDGAAGIARRSRRTWAQDVEYEEDFLFVEFLMQHFFLDASPAQGEALLERYEKALQGAEDIRLELCRALLRSHEESFNESLERFLAERRDRMEELSEGRTVADELLATEWSFSVEGLALVRLAERKSIPTEVEYLHVPSIARQRPPGPLPEDAWTRPLED</sequence>
<keyword evidence="3" id="KW-1185">Reference proteome</keyword>
<organism evidence="2 3">
    <name type="scientific">Corallococcus sicarius</name>
    <dbReference type="NCBI Taxonomy" id="2316726"/>
    <lineage>
        <taxon>Bacteria</taxon>
        <taxon>Pseudomonadati</taxon>
        <taxon>Myxococcota</taxon>
        <taxon>Myxococcia</taxon>
        <taxon>Myxococcales</taxon>
        <taxon>Cystobacterineae</taxon>
        <taxon>Myxococcaceae</taxon>
        <taxon>Corallococcus</taxon>
    </lineage>
</organism>
<dbReference type="Pfam" id="PF15575">
    <property type="entry name" value="Imm49"/>
    <property type="match status" value="1"/>
</dbReference>
<reference evidence="3" key="1">
    <citation type="submission" date="2018-09" db="EMBL/GenBank/DDBJ databases">
        <authorList>
            <person name="Livingstone P.G."/>
            <person name="Whitworth D.E."/>
        </authorList>
    </citation>
    <scope>NUCLEOTIDE SEQUENCE [LARGE SCALE GENOMIC DNA]</scope>
    <source>
        <strain evidence="3">CA040B</strain>
    </source>
</reference>
<protein>
    <submittedName>
        <fullName evidence="2">Uncharacterized protein</fullName>
    </submittedName>
</protein>
<dbReference type="EMBL" id="RAWG01000136">
    <property type="protein sequence ID" value="RKH40284.1"/>
    <property type="molecule type" value="Genomic_DNA"/>
</dbReference>
<dbReference type="Proteomes" id="UP000273405">
    <property type="component" value="Unassembled WGS sequence"/>
</dbReference>
<proteinExistence type="predicted"/>
<dbReference type="RefSeq" id="WP_120627103.1">
    <property type="nucleotide sequence ID" value="NZ_RAWG01000136.1"/>
</dbReference>
<accession>A0A3A8NLF8</accession>